<dbReference type="EMBL" id="MNAD01001510">
    <property type="protein sequence ID" value="OJT04886.1"/>
    <property type="molecule type" value="Genomic_DNA"/>
</dbReference>
<dbReference type="Proteomes" id="UP000184267">
    <property type="component" value="Unassembled WGS sequence"/>
</dbReference>
<dbReference type="FunFam" id="3.20.20.70:FF:000138">
    <property type="entry name" value="NADPH dehydrogenase 1"/>
    <property type="match status" value="1"/>
</dbReference>
<dbReference type="STRING" id="154538.A0A1M2VBI8"/>
<dbReference type="Gene3D" id="3.20.20.70">
    <property type="entry name" value="Aldolase class I"/>
    <property type="match status" value="1"/>
</dbReference>
<dbReference type="GO" id="GO:0010181">
    <property type="term" value="F:FMN binding"/>
    <property type="evidence" value="ECO:0007669"/>
    <property type="project" value="InterPro"/>
</dbReference>
<dbReference type="OMA" id="YRNDENH"/>
<dbReference type="PANTHER" id="PTHR22893:SF91">
    <property type="entry name" value="NADPH DEHYDROGENASE 2-RELATED"/>
    <property type="match status" value="1"/>
</dbReference>
<dbReference type="InterPro" id="IPR001155">
    <property type="entry name" value="OxRdtase_FMN_N"/>
</dbReference>
<evidence type="ECO:0000259" key="1">
    <source>
        <dbReference type="Pfam" id="PF00724"/>
    </source>
</evidence>
<dbReference type="PANTHER" id="PTHR22893">
    <property type="entry name" value="NADH OXIDOREDUCTASE-RELATED"/>
    <property type="match status" value="1"/>
</dbReference>
<dbReference type="Pfam" id="PF00724">
    <property type="entry name" value="Oxidored_FMN"/>
    <property type="match status" value="1"/>
</dbReference>
<dbReference type="AlphaFoldDB" id="A0A1M2VBI8"/>
<dbReference type="CDD" id="cd02933">
    <property type="entry name" value="OYE_like_FMN"/>
    <property type="match status" value="1"/>
</dbReference>
<organism evidence="2 3">
    <name type="scientific">Trametes pubescens</name>
    <name type="common">White-rot fungus</name>
    <dbReference type="NCBI Taxonomy" id="154538"/>
    <lineage>
        <taxon>Eukaryota</taxon>
        <taxon>Fungi</taxon>
        <taxon>Dikarya</taxon>
        <taxon>Basidiomycota</taxon>
        <taxon>Agaricomycotina</taxon>
        <taxon>Agaricomycetes</taxon>
        <taxon>Polyporales</taxon>
        <taxon>Polyporaceae</taxon>
        <taxon>Trametes</taxon>
    </lineage>
</organism>
<accession>A0A1M2VBI8</accession>
<name>A0A1M2VBI8_TRAPU</name>
<evidence type="ECO:0000313" key="2">
    <source>
        <dbReference type="EMBL" id="OJT04886.1"/>
    </source>
</evidence>
<sequence length="376" mass="41449">MSQTTSTLPKLFQPVKVGDLTLAHRVVLAPLTRLRANDKHVHGDLAVEYYSQRASVPGTLLVTEATYIAPWAGSVSVHIPGIWSEDQIAAWKRVADAVHAKGSYIFMQIWAIGRAAVLSELAKDGDYPYVSASAVPLKGSDVTPRPLTEDEIKQYVEGFATAAKNAVFGAGFDGVEVHSAHGYMLDQFLQDSTNKRTDAYGGSVENKARFPLEVIDAVTKAVGAKRTAVRMSPWSAWNDVDVADHTSQIPTFAYYVSQLAEKHPDLAYISLVEPGLSAGEDKDIEEGETNDFIRKIWLPRTLMSAGRYTRESAIQRAEETGELIAFGRRFISNPDLPTRLRDNLPLEGWSRDVYYTPEDPHGYIDYKPYQAATAAA</sequence>
<gene>
    <name evidence="2" type="ORF">TRAPUB_4358</name>
</gene>
<comment type="caution">
    <text evidence="2">The sequence shown here is derived from an EMBL/GenBank/DDBJ whole genome shotgun (WGS) entry which is preliminary data.</text>
</comment>
<dbReference type="InterPro" id="IPR013785">
    <property type="entry name" value="Aldolase_TIM"/>
</dbReference>
<dbReference type="OrthoDB" id="276546at2759"/>
<dbReference type="InterPro" id="IPR045247">
    <property type="entry name" value="Oye-like"/>
</dbReference>
<dbReference type="SUPFAM" id="SSF51395">
    <property type="entry name" value="FMN-linked oxidoreductases"/>
    <property type="match status" value="1"/>
</dbReference>
<evidence type="ECO:0000313" key="3">
    <source>
        <dbReference type="Proteomes" id="UP000184267"/>
    </source>
</evidence>
<protein>
    <recommendedName>
        <fullName evidence="1">NADH:flavin oxidoreductase/NADH oxidase N-terminal domain-containing protein</fullName>
    </recommendedName>
</protein>
<feature type="domain" description="NADH:flavin oxidoreductase/NADH oxidase N-terminal" evidence="1">
    <location>
        <begin position="10"/>
        <end position="347"/>
    </location>
</feature>
<keyword evidence="3" id="KW-1185">Reference proteome</keyword>
<dbReference type="GO" id="GO:0003959">
    <property type="term" value="F:NADPH dehydrogenase activity"/>
    <property type="evidence" value="ECO:0007669"/>
    <property type="project" value="TreeGrafter"/>
</dbReference>
<proteinExistence type="predicted"/>
<reference evidence="2 3" key="1">
    <citation type="submission" date="2016-10" db="EMBL/GenBank/DDBJ databases">
        <title>Genome sequence of the basidiomycete white-rot fungus Trametes pubescens.</title>
        <authorList>
            <person name="Makela M.R."/>
            <person name="Granchi Z."/>
            <person name="Peng M."/>
            <person name="De Vries R.P."/>
            <person name="Grigoriev I."/>
            <person name="Riley R."/>
            <person name="Hilden K."/>
        </authorList>
    </citation>
    <scope>NUCLEOTIDE SEQUENCE [LARGE SCALE GENOMIC DNA]</scope>
    <source>
        <strain evidence="2 3">FBCC735</strain>
    </source>
</reference>